<dbReference type="Proteomes" id="UP000055590">
    <property type="component" value="Chromosome"/>
</dbReference>
<organism evidence="2 3">
    <name type="scientific">Vulgatibacter incomptus</name>
    <dbReference type="NCBI Taxonomy" id="1391653"/>
    <lineage>
        <taxon>Bacteria</taxon>
        <taxon>Pseudomonadati</taxon>
        <taxon>Myxococcota</taxon>
        <taxon>Myxococcia</taxon>
        <taxon>Myxococcales</taxon>
        <taxon>Cystobacterineae</taxon>
        <taxon>Vulgatibacteraceae</taxon>
        <taxon>Vulgatibacter</taxon>
    </lineage>
</organism>
<protein>
    <submittedName>
        <fullName evidence="2">Uncharacterized protein</fullName>
    </submittedName>
</protein>
<proteinExistence type="predicted"/>
<gene>
    <name evidence="2" type="ORF">AKJ08_0776</name>
</gene>
<sequence length="39" mass="4291">MEKNRTLRCTRPTAGVHPGVLGASSPRRSATTRRSAVRR</sequence>
<evidence type="ECO:0000313" key="3">
    <source>
        <dbReference type="Proteomes" id="UP000055590"/>
    </source>
</evidence>
<reference evidence="2 3" key="1">
    <citation type="submission" date="2015-08" db="EMBL/GenBank/DDBJ databases">
        <authorList>
            <person name="Babu N.S."/>
            <person name="Beckwith C.J."/>
            <person name="Beseler K.G."/>
            <person name="Brison A."/>
            <person name="Carone J.V."/>
            <person name="Caskin T.P."/>
            <person name="Diamond M."/>
            <person name="Durham M.E."/>
            <person name="Foxe J.M."/>
            <person name="Go M."/>
            <person name="Henderson B.A."/>
            <person name="Jones I.B."/>
            <person name="McGettigan J.A."/>
            <person name="Micheletti S.J."/>
            <person name="Nasrallah M.E."/>
            <person name="Ortiz D."/>
            <person name="Piller C.R."/>
            <person name="Privatt S.R."/>
            <person name="Schneider S.L."/>
            <person name="Sharp S."/>
            <person name="Smith T.C."/>
            <person name="Stanton J.D."/>
            <person name="Ullery H.E."/>
            <person name="Wilson R.J."/>
            <person name="Serrano M.G."/>
            <person name="Buck G."/>
            <person name="Lee V."/>
            <person name="Wang Y."/>
            <person name="Carvalho R."/>
            <person name="Voegtly L."/>
            <person name="Shi R."/>
            <person name="Duckworth R."/>
            <person name="Johnson A."/>
            <person name="Loviza R."/>
            <person name="Walstead R."/>
            <person name="Shah Z."/>
            <person name="Kiflezghi M."/>
            <person name="Wade K."/>
            <person name="Ball S.L."/>
            <person name="Bradley K.W."/>
            <person name="Asai D.J."/>
            <person name="Bowman C.A."/>
            <person name="Russell D.A."/>
            <person name="Pope W.H."/>
            <person name="Jacobs-Sera D."/>
            <person name="Hendrix R.W."/>
            <person name="Hatfull G.F."/>
        </authorList>
    </citation>
    <scope>NUCLEOTIDE SEQUENCE [LARGE SCALE GENOMIC DNA]</scope>
    <source>
        <strain evidence="2 3">DSM 27710</strain>
    </source>
</reference>
<dbReference type="EMBL" id="CP012332">
    <property type="protein sequence ID" value="AKU90389.1"/>
    <property type="molecule type" value="Genomic_DNA"/>
</dbReference>
<keyword evidence="3" id="KW-1185">Reference proteome</keyword>
<dbReference type="AlphaFoldDB" id="A0A0K1PB89"/>
<feature type="region of interest" description="Disordered" evidence="1">
    <location>
        <begin position="1"/>
        <end position="39"/>
    </location>
</feature>
<evidence type="ECO:0000313" key="2">
    <source>
        <dbReference type="EMBL" id="AKU90389.1"/>
    </source>
</evidence>
<accession>A0A0K1PB89</accession>
<feature type="compositionally biased region" description="Low complexity" evidence="1">
    <location>
        <begin position="23"/>
        <end position="39"/>
    </location>
</feature>
<dbReference type="KEGG" id="vin:AKJ08_0776"/>
<dbReference type="STRING" id="1391653.AKJ08_0776"/>
<evidence type="ECO:0000256" key="1">
    <source>
        <dbReference type="SAM" id="MobiDB-lite"/>
    </source>
</evidence>
<name>A0A0K1PB89_9BACT</name>